<dbReference type="Proteomes" id="UP000789525">
    <property type="component" value="Unassembled WGS sequence"/>
</dbReference>
<organism evidence="1 2">
    <name type="scientific">Acaulospora colombiana</name>
    <dbReference type="NCBI Taxonomy" id="27376"/>
    <lineage>
        <taxon>Eukaryota</taxon>
        <taxon>Fungi</taxon>
        <taxon>Fungi incertae sedis</taxon>
        <taxon>Mucoromycota</taxon>
        <taxon>Glomeromycotina</taxon>
        <taxon>Glomeromycetes</taxon>
        <taxon>Diversisporales</taxon>
        <taxon>Acaulosporaceae</taxon>
        <taxon>Acaulospora</taxon>
    </lineage>
</organism>
<proteinExistence type="predicted"/>
<evidence type="ECO:0000313" key="1">
    <source>
        <dbReference type="EMBL" id="CAG8572690.1"/>
    </source>
</evidence>
<comment type="caution">
    <text evidence="1">The sequence shown here is derived from an EMBL/GenBank/DDBJ whole genome shotgun (WGS) entry which is preliminary data.</text>
</comment>
<gene>
    <name evidence="1" type="ORF">ACOLOM_LOCUS5661</name>
</gene>
<dbReference type="EMBL" id="CAJVPT010010691">
    <property type="protein sequence ID" value="CAG8572690.1"/>
    <property type="molecule type" value="Genomic_DNA"/>
</dbReference>
<keyword evidence="2" id="KW-1185">Reference proteome</keyword>
<sequence length="239" mass="26738">MSTVNVFVISPDVHAEKRYDLHTTIAQLKSKLELVTGIPARSQVLTVHRTDDDDQPLATLSEDDRPLGYYSVVSGQFIKVQDTNPSASMSGRFTDVSQVEKFELTKEEYEKRQDTVKAYKEKHKMGRFAPKSEETAAPSADDIASQMPIGSRCEVVADNGVTKHRGTIRFVGETEFGNKTGVWIGVEYDDHYGKNDGSVEGKRYFTCPPNKGAFVRPKRVTVGDFPPEELNLDDEDEEL</sequence>
<name>A0ACA9M6B2_9GLOM</name>
<evidence type="ECO:0000313" key="2">
    <source>
        <dbReference type="Proteomes" id="UP000789525"/>
    </source>
</evidence>
<protein>
    <submittedName>
        <fullName evidence="1">16127_t:CDS:1</fullName>
    </submittedName>
</protein>
<accession>A0ACA9M6B2</accession>
<reference evidence="1" key="1">
    <citation type="submission" date="2021-06" db="EMBL/GenBank/DDBJ databases">
        <authorList>
            <person name="Kallberg Y."/>
            <person name="Tangrot J."/>
            <person name="Rosling A."/>
        </authorList>
    </citation>
    <scope>NUCLEOTIDE SEQUENCE</scope>
    <source>
        <strain evidence="1">CL356</strain>
    </source>
</reference>